<evidence type="ECO:0000256" key="5">
    <source>
        <dbReference type="ARBA" id="ARBA00022989"/>
    </source>
</evidence>
<comment type="caution">
    <text evidence="10">The sequence shown here is derived from an EMBL/GenBank/DDBJ whole genome shotgun (WGS) entry which is preliminary data.</text>
</comment>
<dbReference type="EMBL" id="JAGEOJ010000004">
    <property type="protein sequence ID" value="MBO2447479.1"/>
    <property type="molecule type" value="Genomic_DNA"/>
</dbReference>
<evidence type="ECO:0000313" key="11">
    <source>
        <dbReference type="Proteomes" id="UP000669179"/>
    </source>
</evidence>
<evidence type="ECO:0000256" key="3">
    <source>
        <dbReference type="ARBA" id="ARBA00022475"/>
    </source>
</evidence>
<dbReference type="InterPro" id="IPR020846">
    <property type="entry name" value="MFS_dom"/>
</dbReference>
<feature type="transmembrane region" description="Helical" evidence="8">
    <location>
        <begin position="333"/>
        <end position="353"/>
    </location>
</feature>
<dbReference type="AlphaFoldDB" id="A0A939PD50"/>
<keyword evidence="6 8" id="KW-0472">Membrane</keyword>
<evidence type="ECO:0000313" key="10">
    <source>
        <dbReference type="EMBL" id="MBO2447479.1"/>
    </source>
</evidence>
<dbReference type="SUPFAM" id="SSF103473">
    <property type="entry name" value="MFS general substrate transporter"/>
    <property type="match status" value="1"/>
</dbReference>
<reference evidence="10" key="1">
    <citation type="submission" date="2021-03" db="EMBL/GenBank/DDBJ databases">
        <authorList>
            <person name="Kanchanasin P."/>
            <person name="Saeng-In P."/>
            <person name="Phongsopitanun W."/>
            <person name="Yuki M."/>
            <person name="Kudo T."/>
            <person name="Ohkuma M."/>
            <person name="Tanasupawat S."/>
        </authorList>
    </citation>
    <scope>NUCLEOTIDE SEQUENCE</scope>
    <source>
        <strain evidence="10">GKU 128</strain>
    </source>
</reference>
<evidence type="ECO:0000256" key="6">
    <source>
        <dbReference type="ARBA" id="ARBA00023136"/>
    </source>
</evidence>
<feature type="transmembrane region" description="Helical" evidence="8">
    <location>
        <begin position="267"/>
        <end position="291"/>
    </location>
</feature>
<evidence type="ECO:0000259" key="9">
    <source>
        <dbReference type="PROSITE" id="PS50850"/>
    </source>
</evidence>
<accession>A0A939PD50</accession>
<dbReference type="Gene3D" id="1.20.1720.10">
    <property type="entry name" value="Multidrug resistance protein D"/>
    <property type="match status" value="2"/>
</dbReference>
<comment type="subcellular location">
    <subcellularLocation>
        <location evidence="1">Cell membrane</location>
        <topology evidence="1">Multi-pass membrane protein</topology>
    </subcellularLocation>
</comment>
<feature type="transmembrane region" description="Helical" evidence="8">
    <location>
        <begin position="139"/>
        <end position="160"/>
    </location>
</feature>
<proteinExistence type="predicted"/>
<feature type="transmembrane region" description="Helical" evidence="8">
    <location>
        <begin position="229"/>
        <end position="246"/>
    </location>
</feature>
<keyword evidence="11" id="KW-1185">Reference proteome</keyword>
<feature type="transmembrane region" description="Helical" evidence="8">
    <location>
        <begin position="80"/>
        <end position="99"/>
    </location>
</feature>
<feature type="transmembrane region" description="Helical" evidence="8">
    <location>
        <begin position="200"/>
        <end position="217"/>
    </location>
</feature>
<protein>
    <submittedName>
        <fullName evidence="10">MFS transporter</fullName>
    </submittedName>
</protein>
<feature type="domain" description="Major facilitator superfamily (MFS) profile" evidence="9">
    <location>
        <begin position="14"/>
        <end position="500"/>
    </location>
</feature>
<gene>
    <name evidence="10" type="ORF">J4573_10305</name>
</gene>
<feature type="transmembrane region" description="Helical" evidence="8">
    <location>
        <begin position="56"/>
        <end position="73"/>
    </location>
</feature>
<dbReference type="Pfam" id="PF07690">
    <property type="entry name" value="MFS_1"/>
    <property type="match status" value="1"/>
</dbReference>
<keyword evidence="2" id="KW-0813">Transport</keyword>
<evidence type="ECO:0000256" key="1">
    <source>
        <dbReference type="ARBA" id="ARBA00004651"/>
    </source>
</evidence>
<feature type="transmembrane region" description="Helical" evidence="8">
    <location>
        <begin position="12"/>
        <end position="36"/>
    </location>
</feature>
<feature type="transmembrane region" description="Helical" evidence="8">
    <location>
        <begin position="359"/>
        <end position="383"/>
    </location>
</feature>
<organism evidence="10 11">
    <name type="scientific">Actinomadura barringtoniae</name>
    <dbReference type="NCBI Taxonomy" id="1427535"/>
    <lineage>
        <taxon>Bacteria</taxon>
        <taxon>Bacillati</taxon>
        <taxon>Actinomycetota</taxon>
        <taxon>Actinomycetes</taxon>
        <taxon>Streptosporangiales</taxon>
        <taxon>Thermomonosporaceae</taxon>
        <taxon>Actinomadura</taxon>
    </lineage>
</organism>
<keyword evidence="4 8" id="KW-0812">Transmembrane</keyword>
<keyword evidence="5 8" id="KW-1133">Transmembrane helix</keyword>
<dbReference type="PANTHER" id="PTHR42718">
    <property type="entry name" value="MAJOR FACILITATOR SUPERFAMILY MULTIDRUG TRANSPORTER MFSC"/>
    <property type="match status" value="1"/>
</dbReference>
<dbReference type="InterPro" id="IPR011701">
    <property type="entry name" value="MFS"/>
</dbReference>
<evidence type="ECO:0000256" key="2">
    <source>
        <dbReference type="ARBA" id="ARBA00022448"/>
    </source>
</evidence>
<evidence type="ECO:0000256" key="7">
    <source>
        <dbReference type="SAM" id="MobiDB-lite"/>
    </source>
</evidence>
<feature type="transmembrane region" description="Helical" evidence="8">
    <location>
        <begin position="303"/>
        <end position="321"/>
    </location>
</feature>
<sequence>MKKDGRAGRREWIGLAVLTLPTLLLSLDMSVLYLALPRLSEDLGASSTQQLWIMDIYGFMIAGFLVTMGTLGDRIGRRRLLLIGASAFSVASVAAAYSTSPEMLIATRAVMGIAGSTLMPSTLALISNMFTDGRQRGRAIAVWMSAFMGGVALGPVIGGALLDNFWWGSAFLLGVPVMVLLLATGPFLLPEYRTPKAGRLDPLSVALSLVAILPVVYGLKELAKQGFEPVPTAAIAVGLAFGALFARRQRRLADPLLDLRLFANRTFRSALVIWILFGLIQGGSYLFFALHLQVVAGFSPMKAGLWLLPSSLAMVASSQIAPGLAQRFRPSTIIATGMGIAALGFFILTGVGTGGNEGVLVTGLIVSLFGVGLAAALGTGLILGSVPPEKAGSASAVSETGAELGISLGVAALGSLGTALYRGHLSDSMPAGVPADTAHAAKEGITGATRVAGTLPSAQAADLLDAARCAFTSGLHSIAAISGLMFVGLAILAAVTLRHERPGGEAQATENVSAETEEAGHAEAELQPVLQDR</sequence>
<dbReference type="PANTHER" id="PTHR42718:SF47">
    <property type="entry name" value="METHYL VIOLOGEN RESISTANCE PROTEIN SMVA"/>
    <property type="match status" value="1"/>
</dbReference>
<name>A0A939PD50_9ACTN</name>
<evidence type="ECO:0000256" key="8">
    <source>
        <dbReference type="SAM" id="Phobius"/>
    </source>
</evidence>
<dbReference type="CDD" id="cd17321">
    <property type="entry name" value="MFS_MMR_MDR_like"/>
    <property type="match status" value="1"/>
</dbReference>
<feature type="region of interest" description="Disordered" evidence="7">
    <location>
        <begin position="503"/>
        <end position="533"/>
    </location>
</feature>
<feature type="transmembrane region" description="Helical" evidence="8">
    <location>
        <begin position="478"/>
        <end position="497"/>
    </location>
</feature>
<dbReference type="GO" id="GO:0022857">
    <property type="term" value="F:transmembrane transporter activity"/>
    <property type="evidence" value="ECO:0007669"/>
    <property type="project" value="InterPro"/>
</dbReference>
<feature type="transmembrane region" description="Helical" evidence="8">
    <location>
        <begin position="166"/>
        <end position="188"/>
    </location>
</feature>
<evidence type="ECO:0000256" key="4">
    <source>
        <dbReference type="ARBA" id="ARBA00022692"/>
    </source>
</evidence>
<dbReference type="InterPro" id="IPR036259">
    <property type="entry name" value="MFS_trans_sf"/>
</dbReference>
<keyword evidence="3" id="KW-1003">Cell membrane</keyword>
<dbReference type="PROSITE" id="PS50850">
    <property type="entry name" value="MFS"/>
    <property type="match status" value="1"/>
</dbReference>
<feature type="transmembrane region" description="Helical" evidence="8">
    <location>
        <begin position="105"/>
        <end position="127"/>
    </location>
</feature>
<dbReference type="RefSeq" id="WP_208255128.1">
    <property type="nucleotide sequence ID" value="NZ_JAGEOJ010000004.1"/>
</dbReference>
<dbReference type="GO" id="GO:0005886">
    <property type="term" value="C:plasma membrane"/>
    <property type="evidence" value="ECO:0007669"/>
    <property type="project" value="UniProtKB-SubCell"/>
</dbReference>
<dbReference type="Proteomes" id="UP000669179">
    <property type="component" value="Unassembled WGS sequence"/>
</dbReference>